<name>A0ABV8SW19_9GAMM</name>
<accession>A0ABV8SW19</accession>
<dbReference type="InterPro" id="IPR032623">
    <property type="entry name" value="FecR_N"/>
</dbReference>
<organism evidence="3 4">
    <name type="scientific">Steroidobacter flavus</name>
    <dbReference type="NCBI Taxonomy" id="1842136"/>
    <lineage>
        <taxon>Bacteria</taxon>
        <taxon>Pseudomonadati</taxon>
        <taxon>Pseudomonadota</taxon>
        <taxon>Gammaproteobacteria</taxon>
        <taxon>Steroidobacterales</taxon>
        <taxon>Steroidobacteraceae</taxon>
        <taxon>Steroidobacter</taxon>
    </lineage>
</organism>
<feature type="domain" description="FecR N-terminal" evidence="2">
    <location>
        <begin position="15"/>
        <end position="52"/>
    </location>
</feature>
<dbReference type="Pfam" id="PF04773">
    <property type="entry name" value="FecR"/>
    <property type="match status" value="1"/>
</dbReference>
<dbReference type="InterPro" id="IPR006860">
    <property type="entry name" value="FecR"/>
</dbReference>
<dbReference type="Proteomes" id="UP001595904">
    <property type="component" value="Unassembled WGS sequence"/>
</dbReference>
<evidence type="ECO:0000313" key="3">
    <source>
        <dbReference type="EMBL" id="MFC4311163.1"/>
    </source>
</evidence>
<comment type="caution">
    <text evidence="3">The sequence shown here is derived from an EMBL/GenBank/DDBJ whole genome shotgun (WGS) entry which is preliminary data.</text>
</comment>
<sequence>MVPRQSTELDSPARQAAVEWVSRLALGEVTAKELASLKAWLAADPCHQAEFDIARQKWADLKSLRPEKAAASRPRWGAWAAAACVVAFSILQIFRTHDVSSSVGEIRETTLADGSRLWLDTDSAVDFDQTATARSLHVVRGRIHIAVANDQQRPLTVEAAGYVVRDIGTSFSVDLAGDGLRVAVVDGAVEVSRDGVTTLLTAMQAASFTEHRVLASAPLDIVSEKAWREGRILFADTSLDTVLAEIDRYRKGTVWLSDAAMGKKVLSGSIPTDDLESGLDALAETAGLRLVRLPYLLVVLPAE</sequence>
<dbReference type="InterPro" id="IPR012373">
    <property type="entry name" value="Ferrdict_sens_TM"/>
</dbReference>
<reference evidence="4" key="1">
    <citation type="journal article" date="2019" name="Int. J. Syst. Evol. Microbiol.">
        <title>The Global Catalogue of Microorganisms (GCM) 10K type strain sequencing project: providing services to taxonomists for standard genome sequencing and annotation.</title>
        <authorList>
            <consortium name="The Broad Institute Genomics Platform"/>
            <consortium name="The Broad Institute Genome Sequencing Center for Infectious Disease"/>
            <person name="Wu L."/>
            <person name="Ma J."/>
        </authorList>
    </citation>
    <scope>NUCLEOTIDE SEQUENCE [LARGE SCALE GENOMIC DNA]</scope>
    <source>
        <strain evidence="4">CGMCC 1.10759</strain>
    </source>
</reference>
<dbReference type="PANTHER" id="PTHR30273">
    <property type="entry name" value="PERIPLASMIC SIGNAL SENSOR AND SIGMA FACTOR ACTIVATOR FECR-RELATED"/>
    <property type="match status" value="1"/>
</dbReference>
<dbReference type="PANTHER" id="PTHR30273:SF2">
    <property type="entry name" value="PROTEIN FECR"/>
    <property type="match status" value="1"/>
</dbReference>
<dbReference type="RefSeq" id="WP_380600176.1">
    <property type="nucleotide sequence ID" value="NZ_JBHSDU010000003.1"/>
</dbReference>
<gene>
    <name evidence="3" type="ORF">ACFPN2_18845</name>
</gene>
<dbReference type="Gene3D" id="3.55.50.30">
    <property type="match status" value="1"/>
</dbReference>
<evidence type="ECO:0000259" key="1">
    <source>
        <dbReference type="Pfam" id="PF04773"/>
    </source>
</evidence>
<dbReference type="EMBL" id="JBHSDU010000003">
    <property type="protein sequence ID" value="MFC4311163.1"/>
    <property type="molecule type" value="Genomic_DNA"/>
</dbReference>
<evidence type="ECO:0000313" key="4">
    <source>
        <dbReference type="Proteomes" id="UP001595904"/>
    </source>
</evidence>
<dbReference type="PIRSF" id="PIRSF018266">
    <property type="entry name" value="FecR"/>
    <property type="match status" value="1"/>
</dbReference>
<dbReference type="Gene3D" id="2.60.120.1440">
    <property type="match status" value="1"/>
</dbReference>
<feature type="domain" description="FecR protein" evidence="1">
    <location>
        <begin position="98"/>
        <end position="190"/>
    </location>
</feature>
<proteinExistence type="predicted"/>
<evidence type="ECO:0000259" key="2">
    <source>
        <dbReference type="Pfam" id="PF16220"/>
    </source>
</evidence>
<dbReference type="Pfam" id="PF16220">
    <property type="entry name" value="DUF4880"/>
    <property type="match status" value="1"/>
</dbReference>
<keyword evidence="4" id="KW-1185">Reference proteome</keyword>
<protein>
    <submittedName>
        <fullName evidence="3">FecR family protein</fullName>
    </submittedName>
</protein>